<evidence type="ECO:0000256" key="1">
    <source>
        <dbReference type="ARBA" id="ARBA00004604"/>
    </source>
</evidence>
<dbReference type="Gene3D" id="3.30.1370.10">
    <property type="entry name" value="K Homology domain, type 1"/>
    <property type="match status" value="2"/>
</dbReference>
<dbReference type="InterPro" id="IPR055211">
    <property type="entry name" value="KH_PNO1_2nd"/>
</dbReference>
<dbReference type="InterPro" id="IPR036612">
    <property type="entry name" value="KH_dom_type_1_sf"/>
</dbReference>
<dbReference type="FunFam" id="3.30.1370.10:FF:000048">
    <property type="entry name" value="RNA-binding protein PNO1 isoform X2"/>
    <property type="match status" value="1"/>
</dbReference>
<dbReference type="SMART" id="SM00322">
    <property type="entry name" value="KH"/>
    <property type="match status" value="1"/>
</dbReference>
<dbReference type="CDD" id="cd22392">
    <property type="entry name" value="KH-I_PNO1_rpt2"/>
    <property type="match status" value="1"/>
</dbReference>
<evidence type="ECO:0000313" key="7">
    <source>
        <dbReference type="EMBL" id="CAD8662882.1"/>
    </source>
</evidence>
<dbReference type="FunFam" id="3.30.1370.10:FF:000009">
    <property type="entry name" value="RNA-binding protein PNO1"/>
    <property type="match status" value="1"/>
</dbReference>
<dbReference type="PANTHER" id="PTHR12826">
    <property type="entry name" value="RIBONUCLEASE Y"/>
    <property type="match status" value="1"/>
</dbReference>
<sequence>MPKADSTKDQTSKSRRDERVKSSAPYPGERMGAIASMLEAGDGSAYMNPEDLEARTAAETEAVGITEEDVDQDKPSFNALTAAEMNGGKTEYRRIAVPANRLTPLKEHWNSIYEPIVKHMKLQIRMNLKTKSVELRTSEHTEEVASLQKAADFVRAFIMGFEVQDAIALLRLDDLYVDTFEVRDVKPLQGDHLSRAIGRVAGKAGKTKFAIENATRTRIVLADSKIHLLGSFGNIKIARDAICDLILGSPPGKVYTKLRTIASRLKERF</sequence>
<dbReference type="Pfam" id="PF22891">
    <property type="entry name" value="KH_PNO1_2nd"/>
    <property type="match status" value="1"/>
</dbReference>
<dbReference type="InterPro" id="IPR055212">
    <property type="entry name" value="KH-I_PNO1_first"/>
</dbReference>
<feature type="domain" description="K Homology" evidence="6">
    <location>
        <begin position="174"/>
        <end position="247"/>
    </location>
</feature>
<comment type="subcellular location">
    <subcellularLocation>
        <location evidence="1">Nucleus</location>
        <location evidence="1">Nucleolus</location>
    </subcellularLocation>
</comment>
<dbReference type="EMBL" id="HBEZ01059848">
    <property type="protein sequence ID" value="CAD8662882.1"/>
    <property type="molecule type" value="Transcribed_RNA"/>
</dbReference>
<dbReference type="InterPro" id="IPR004087">
    <property type="entry name" value="KH_dom"/>
</dbReference>
<evidence type="ECO:0000256" key="3">
    <source>
        <dbReference type="ARBA" id="ARBA00022884"/>
    </source>
</evidence>
<evidence type="ECO:0000259" key="6">
    <source>
        <dbReference type="SMART" id="SM00322"/>
    </source>
</evidence>
<feature type="region of interest" description="Disordered" evidence="5">
    <location>
        <begin position="1"/>
        <end position="32"/>
    </location>
</feature>
<dbReference type="PANTHER" id="PTHR12826:SF13">
    <property type="entry name" value="RNA-BINDING PROTEIN PNO1"/>
    <property type="match status" value="1"/>
</dbReference>
<proteinExistence type="inferred from homology"/>
<keyword evidence="4" id="KW-0539">Nucleus</keyword>
<dbReference type="GO" id="GO:0003723">
    <property type="term" value="F:RNA binding"/>
    <property type="evidence" value="ECO:0007669"/>
    <property type="project" value="UniProtKB-KW"/>
</dbReference>
<dbReference type="AlphaFoldDB" id="A0A7S0QVV7"/>
<reference evidence="7" key="1">
    <citation type="submission" date="2021-01" db="EMBL/GenBank/DDBJ databases">
        <authorList>
            <person name="Corre E."/>
            <person name="Pelletier E."/>
            <person name="Niang G."/>
            <person name="Scheremetjew M."/>
            <person name="Finn R."/>
            <person name="Kale V."/>
            <person name="Holt S."/>
            <person name="Cochrane G."/>
            <person name="Meng A."/>
            <person name="Brown T."/>
            <person name="Cohen L."/>
        </authorList>
    </citation>
    <scope>NUCLEOTIDE SEQUENCE</scope>
    <source>
        <strain evidence="7">CCAP979/52</strain>
    </source>
</reference>
<evidence type="ECO:0000256" key="2">
    <source>
        <dbReference type="ARBA" id="ARBA00007515"/>
    </source>
</evidence>
<evidence type="ECO:0000256" key="5">
    <source>
        <dbReference type="SAM" id="MobiDB-lite"/>
    </source>
</evidence>
<dbReference type="SUPFAM" id="SSF54791">
    <property type="entry name" value="Eukaryotic type KH-domain (KH-domain type I)"/>
    <property type="match status" value="1"/>
</dbReference>
<accession>A0A7S0QVV7</accession>
<comment type="similarity">
    <text evidence="2">Belongs to the PNO1 family.</text>
</comment>
<keyword evidence="3" id="KW-0694">RNA-binding</keyword>
<organism evidence="7">
    <name type="scientific">Cryptomonas curvata</name>
    <dbReference type="NCBI Taxonomy" id="233186"/>
    <lineage>
        <taxon>Eukaryota</taxon>
        <taxon>Cryptophyceae</taxon>
        <taxon>Cryptomonadales</taxon>
        <taxon>Cryptomonadaceae</taxon>
        <taxon>Cryptomonas</taxon>
    </lineage>
</organism>
<dbReference type="GO" id="GO:0005730">
    <property type="term" value="C:nucleolus"/>
    <property type="evidence" value="ECO:0007669"/>
    <property type="project" value="UniProtKB-SubCell"/>
</dbReference>
<dbReference type="CDD" id="cd22391">
    <property type="entry name" value="KH-I_PNO1_rpt1"/>
    <property type="match status" value="1"/>
</dbReference>
<feature type="compositionally biased region" description="Basic and acidic residues" evidence="5">
    <location>
        <begin position="1"/>
        <end position="21"/>
    </location>
</feature>
<protein>
    <recommendedName>
        <fullName evidence="6">K Homology domain-containing protein</fullName>
    </recommendedName>
</protein>
<name>A0A7S0QVV7_9CRYP</name>
<evidence type="ECO:0000256" key="4">
    <source>
        <dbReference type="ARBA" id="ARBA00023242"/>
    </source>
</evidence>
<gene>
    <name evidence="7" type="ORF">CCUR1050_LOCUS32845</name>
</gene>